<sequence>MPDFIDRMKKLFSGGSAKRSEEDTAGIAGNKPLSMDEAYGKTLDDFRELEIIKTLGWMHSECLAGRASDSEIRDFVLGIYRTRYMTAGYGKQLFLSQGGELDEAIELSDELSDCSPIAQMSLDAIFQFSNISGDPFDVIKPEAEELLKAGGMMVNLMITGKPEIAKIVWRDGAKGVFHSP</sequence>
<organism evidence="1 2">
    <name type="scientific">Aidingimonas halophila</name>
    <dbReference type="NCBI Taxonomy" id="574349"/>
    <lineage>
        <taxon>Bacteria</taxon>
        <taxon>Pseudomonadati</taxon>
        <taxon>Pseudomonadota</taxon>
        <taxon>Gammaproteobacteria</taxon>
        <taxon>Oceanospirillales</taxon>
        <taxon>Halomonadaceae</taxon>
        <taxon>Aidingimonas</taxon>
    </lineage>
</organism>
<keyword evidence="2" id="KW-1185">Reference proteome</keyword>
<protein>
    <recommendedName>
        <fullName evidence="3">DUF4375 domain-containing protein</fullName>
    </recommendedName>
</protein>
<dbReference type="RefSeq" id="WP_092568040.1">
    <property type="nucleotide sequence ID" value="NZ_BMXH01000001.1"/>
</dbReference>
<dbReference type="EMBL" id="FNNI01000001">
    <property type="protein sequence ID" value="SDW35606.1"/>
    <property type="molecule type" value="Genomic_DNA"/>
</dbReference>
<name>A0A1H2SVA7_9GAMM</name>
<accession>A0A1H2SVA7</accession>
<evidence type="ECO:0008006" key="3">
    <source>
        <dbReference type="Google" id="ProtNLM"/>
    </source>
</evidence>
<gene>
    <name evidence="1" type="ORF">SAMN05443545_101668</name>
</gene>
<dbReference type="Proteomes" id="UP000198500">
    <property type="component" value="Unassembled WGS sequence"/>
</dbReference>
<evidence type="ECO:0000313" key="1">
    <source>
        <dbReference type="EMBL" id="SDW35606.1"/>
    </source>
</evidence>
<proteinExistence type="predicted"/>
<dbReference type="AlphaFoldDB" id="A0A1H2SVA7"/>
<dbReference type="OrthoDB" id="9834165at2"/>
<evidence type="ECO:0000313" key="2">
    <source>
        <dbReference type="Proteomes" id="UP000198500"/>
    </source>
</evidence>
<reference evidence="1 2" key="1">
    <citation type="submission" date="2016-10" db="EMBL/GenBank/DDBJ databases">
        <authorList>
            <person name="de Groot N.N."/>
        </authorList>
    </citation>
    <scope>NUCLEOTIDE SEQUENCE [LARGE SCALE GENOMIC DNA]</scope>
    <source>
        <strain evidence="1 2">DSM 19219</strain>
    </source>
</reference>